<proteinExistence type="predicted"/>
<reference evidence="1" key="1">
    <citation type="submission" date="2015-04" db="EMBL/GenBank/DDBJ databases">
        <title>The genome sequence of the plant pathogenic Rhizarian Plasmodiophora brassicae reveals insights in its biotrophic life cycle and the origin of chitin synthesis.</title>
        <authorList>
            <person name="Schwelm A."/>
            <person name="Fogelqvist J."/>
            <person name="Knaust A."/>
            <person name="Julke S."/>
            <person name="Lilja T."/>
            <person name="Dhandapani V."/>
            <person name="Bonilla-Rosso G."/>
            <person name="Karlsson M."/>
            <person name="Shevchenko A."/>
            <person name="Choi S.R."/>
            <person name="Kim H.G."/>
            <person name="Park J.Y."/>
            <person name="Lim Y.P."/>
            <person name="Ludwig-Muller J."/>
            <person name="Dixelius C."/>
        </authorList>
    </citation>
    <scope>NUCLEOTIDE SEQUENCE</scope>
    <source>
        <tissue evidence="1">Potato root galls</tissue>
    </source>
</reference>
<protein>
    <submittedName>
        <fullName evidence="1">Uncharacterized protein</fullName>
    </submittedName>
</protein>
<organism evidence="1">
    <name type="scientific">Spongospora subterranea</name>
    <dbReference type="NCBI Taxonomy" id="70186"/>
    <lineage>
        <taxon>Eukaryota</taxon>
        <taxon>Sar</taxon>
        <taxon>Rhizaria</taxon>
        <taxon>Endomyxa</taxon>
        <taxon>Phytomyxea</taxon>
        <taxon>Plasmodiophorida</taxon>
        <taxon>Plasmodiophoridae</taxon>
        <taxon>Spongospora</taxon>
    </lineage>
</organism>
<sequence>LVLLSLLSIACSRANDNKSPDDGRNDLGGGRIELAARDEHDAQVENDGQVPHLHHELSVRTGVVDLVARNVDDRAHDNNLRRNDDDWEPPARYQPDPRNIFTLFTDFQKFCIKFLVDTVEKITDDQLKTSLGDNLYQQGKRVCEESVPTLEKETISADMDQGFYMFKTIMKIKEPIKRFMEMVKLEMRDVPEERISLMMASLFYD</sequence>
<accession>A0A0H5QKF0</accession>
<feature type="non-terminal residue" evidence="1">
    <location>
        <position position="1"/>
    </location>
</feature>
<evidence type="ECO:0000313" key="1">
    <source>
        <dbReference type="EMBL" id="CRZ02102.1"/>
    </source>
</evidence>
<name>A0A0H5QKF0_9EUKA</name>
<dbReference type="EMBL" id="HACM01001660">
    <property type="protein sequence ID" value="CRZ02102.1"/>
    <property type="molecule type" value="Transcribed_RNA"/>
</dbReference>
<dbReference type="AlphaFoldDB" id="A0A0H5QKF0"/>
<feature type="non-terminal residue" evidence="1">
    <location>
        <position position="205"/>
    </location>
</feature>